<dbReference type="OrthoDB" id="413430at2759"/>
<dbReference type="PROSITE" id="PS01159">
    <property type="entry name" value="WW_DOMAIN_1"/>
    <property type="match status" value="1"/>
</dbReference>
<dbReference type="Pfam" id="PF00397">
    <property type="entry name" value="WW"/>
    <property type="match status" value="1"/>
</dbReference>
<sequence length="760" mass="82940">SGPRHVSGQEEVGSRAMLLRRFGRPQGWPALLRRVDGVAPLGLKLGADRPRFNANTNPMVPFHPGQALRKPVLASPALPEEDVPKMPIYNIGKEWVVIYTKEGRPYYHNHVTKATTWAHPRTGVITPPMRPPEEMMGMNPLLKTFLRGGFGFVGIVGNPCALLIRVAVQAEFTCARLLHADPGEAKIPPANLTAPSDDWCTLGFGGTTEGPSPDGARVSRLSSRRRVSSCRAEGSARWLRLSPALVALASCCALAVALASLLNDRSVCFCAFVGGRSLLPAARSQLWATTRDEDDWGLSSWESGVSVRDAPKRDRDRDQASSGGRPDRDRDRDRGGDQGQRGDRGDRGPRSFDRGPKRSFGDDGAGGDRGQRSFDRGPKRNFGDDGASRTSRKPKGDWDRGDRDRGNADADRLQKAPPAPIWTEKEKEAYFRRMIKEPVTLTTVIKRCESASELCRTLSKVMAATSLNTIHVSAAFSMLASMKKPFNETVMQHPALVDLSSQAARLAARRAFGAREAASVITSMASLRITLPWIAEEVAPAILKQVPSLVDKMTPQALSNTIWGIGVLDLDSRDADVALRAAGDTALAQLGRFSTMDLAQTAWGLGARGQRGDADALLEALGNFVADLAPTMESKAALFDLPQIAMSFAKVGLWHPRVMDAIALRLAPSMEMKQLRLWGLAALVWTWSQPVCPWFGEGQAADYKSKGRARKGRQPVKEYPDQVLPAFLSKLQREAERRRLTPQDIDLSPQGPKSVSCAGW</sequence>
<evidence type="ECO:0000256" key="1">
    <source>
        <dbReference type="SAM" id="MobiDB-lite"/>
    </source>
</evidence>
<dbReference type="PROSITE" id="PS50020">
    <property type="entry name" value="WW_DOMAIN_2"/>
    <property type="match status" value="1"/>
</dbReference>
<keyword evidence="4" id="KW-1185">Reference proteome</keyword>
<reference evidence="3" key="1">
    <citation type="submission" date="2021-02" db="EMBL/GenBank/DDBJ databases">
        <authorList>
            <person name="Dougan E. K."/>
            <person name="Rhodes N."/>
            <person name="Thang M."/>
            <person name="Chan C."/>
        </authorList>
    </citation>
    <scope>NUCLEOTIDE SEQUENCE</scope>
</reference>
<protein>
    <recommendedName>
        <fullName evidence="2">WW domain-containing protein</fullName>
    </recommendedName>
</protein>
<dbReference type="SMART" id="SM00456">
    <property type="entry name" value="WW"/>
    <property type="match status" value="1"/>
</dbReference>
<dbReference type="EMBL" id="CAJNNV010003607">
    <property type="protein sequence ID" value="CAE8589310.1"/>
    <property type="molecule type" value="Genomic_DNA"/>
</dbReference>
<feature type="region of interest" description="Disordered" evidence="1">
    <location>
        <begin position="305"/>
        <end position="421"/>
    </location>
</feature>
<comment type="caution">
    <text evidence="3">The sequence shown here is derived from an EMBL/GenBank/DDBJ whole genome shotgun (WGS) entry which is preliminary data.</text>
</comment>
<feature type="compositionally biased region" description="Basic and acidic residues" evidence="1">
    <location>
        <begin position="369"/>
        <end position="387"/>
    </location>
</feature>
<feature type="compositionally biased region" description="Basic and acidic residues" evidence="1">
    <location>
        <begin position="309"/>
        <end position="361"/>
    </location>
</feature>
<feature type="region of interest" description="Disordered" evidence="1">
    <location>
        <begin position="737"/>
        <end position="760"/>
    </location>
</feature>
<gene>
    <name evidence="3" type="ORF">PGLA1383_LOCUS8078</name>
</gene>
<accession>A0A813DN51</accession>
<feature type="compositionally biased region" description="Basic and acidic residues" evidence="1">
    <location>
        <begin position="394"/>
        <end position="414"/>
    </location>
</feature>
<dbReference type="Proteomes" id="UP000654075">
    <property type="component" value="Unassembled WGS sequence"/>
</dbReference>
<proteinExistence type="predicted"/>
<evidence type="ECO:0000313" key="3">
    <source>
        <dbReference type="EMBL" id="CAE8589310.1"/>
    </source>
</evidence>
<dbReference type="CDD" id="cd00201">
    <property type="entry name" value="WW"/>
    <property type="match status" value="1"/>
</dbReference>
<dbReference type="InterPro" id="IPR036020">
    <property type="entry name" value="WW_dom_sf"/>
</dbReference>
<feature type="domain" description="WW" evidence="2">
    <location>
        <begin position="89"/>
        <end position="122"/>
    </location>
</feature>
<organism evidence="3 4">
    <name type="scientific">Polarella glacialis</name>
    <name type="common">Dinoflagellate</name>
    <dbReference type="NCBI Taxonomy" id="89957"/>
    <lineage>
        <taxon>Eukaryota</taxon>
        <taxon>Sar</taxon>
        <taxon>Alveolata</taxon>
        <taxon>Dinophyceae</taxon>
        <taxon>Suessiales</taxon>
        <taxon>Suessiaceae</taxon>
        <taxon>Polarella</taxon>
    </lineage>
</organism>
<feature type="non-terminal residue" evidence="3">
    <location>
        <position position="760"/>
    </location>
</feature>
<evidence type="ECO:0000259" key="2">
    <source>
        <dbReference type="PROSITE" id="PS50020"/>
    </source>
</evidence>
<evidence type="ECO:0000313" key="4">
    <source>
        <dbReference type="Proteomes" id="UP000654075"/>
    </source>
</evidence>
<dbReference type="Gene3D" id="2.20.70.10">
    <property type="match status" value="1"/>
</dbReference>
<name>A0A813DN51_POLGL</name>
<dbReference type="SUPFAM" id="SSF51045">
    <property type="entry name" value="WW domain"/>
    <property type="match status" value="1"/>
</dbReference>
<dbReference type="InterPro" id="IPR001202">
    <property type="entry name" value="WW_dom"/>
</dbReference>
<dbReference type="AlphaFoldDB" id="A0A813DN51"/>